<dbReference type="SMART" id="SM00421">
    <property type="entry name" value="HTH_LUXR"/>
    <property type="match status" value="1"/>
</dbReference>
<dbReference type="PROSITE" id="PS50043">
    <property type="entry name" value="HTH_LUXR_2"/>
    <property type="match status" value="1"/>
</dbReference>
<evidence type="ECO:0000313" key="5">
    <source>
        <dbReference type="EMBL" id="EAP71048.1"/>
    </source>
</evidence>
<accession>A0AB33V888</accession>
<gene>
    <name evidence="5" type="ORF">RRSL_00848</name>
</gene>
<dbReference type="PANTHER" id="PTHR44688">
    <property type="entry name" value="DNA-BINDING TRANSCRIPTIONAL ACTIVATOR DEVR_DOSR"/>
    <property type="match status" value="1"/>
</dbReference>
<evidence type="ECO:0000313" key="6">
    <source>
        <dbReference type="Proteomes" id="UP000005933"/>
    </source>
</evidence>
<dbReference type="Gene3D" id="1.10.10.10">
    <property type="entry name" value="Winged helix-like DNA-binding domain superfamily/Winged helix DNA-binding domain"/>
    <property type="match status" value="1"/>
</dbReference>
<evidence type="ECO:0000259" key="4">
    <source>
        <dbReference type="PROSITE" id="PS50043"/>
    </source>
</evidence>
<dbReference type="SUPFAM" id="SSF46894">
    <property type="entry name" value="C-terminal effector domain of the bipartite response regulators"/>
    <property type="match status" value="1"/>
</dbReference>
<dbReference type="Pfam" id="PF00196">
    <property type="entry name" value="GerE"/>
    <property type="match status" value="1"/>
</dbReference>
<name>A0AB33V888_RALSU</name>
<proteinExistence type="predicted"/>
<protein>
    <recommendedName>
        <fullName evidence="4">HTH luxR-type domain-containing protein</fullName>
    </recommendedName>
</protein>
<organism evidence="5 6">
    <name type="scientific">Ralstonia solanacearum (strain UW551)</name>
    <dbReference type="NCBI Taxonomy" id="342110"/>
    <lineage>
        <taxon>Bacteria</taxon>
        <taxon>Pseudomonadati</taxon>
        <taxon>Pseudomonadota</taxon>
        <taxon>Betaproteobacteria</taxon>
        <taxon>Burkholderiales</taxon>
        <taxon>Burkholderiaceae</taxon>
        <taxon>Ralstonia</taxon>
        <taxon>Ralstonia solanacearum species complex</taxon>
    </lineage>
</organism>
<feature type="domain" description="HTH luxR-type" evidence="4">
    <location>
        <begin position="374"/>
        <end position="439"/>
    </location>
</feature>
<dbReference type="Proteomes" id="UP000005933">
    <property type="component" value="Unassembled WGS sequence"/>
</dbReference>
<dbReference type="GO" id="GO:0003677">
    <property type="term" value="F:DNA binding"/>
    <property type="evidence" value="ECO:0007669"/>
    <property type="project" value="UniProtKB-KW"/>
</dbReference>
<dbReference type="InterPro" id="IPR016032">
    <property type="entry name" value="Sig_transdc_resp-reg_C-effctor"/>
</dbReference>
<dbReference type="PRINTS" id="PR00038">
    <property type="entry name" value="HTHLUXR"/>
</dbReference>
<keyword evidence="3" id="KW-0804">Transcription</keyword>
<dbReference type="GO" id="GO:0006355">
    <property type="term" value="P:regulation of DNA-templated transcription"/>
    <property type="evidence" value="ECO:0007669"/>
    <property type="project" value="InterPro"/>
</dbReference>
<reference evidence="5 6" key="1">
    <citation type="journal article" date="2006" name="Mol. Plant Microbe Interact.">
        <title>Identification of open reading frames unique to a select agent: Ralstonia solanacearum race 3 biovar 2.</title>
        <authorList>
            <person name="Gabriel D.W."/>
            <person name="Allen C."/>
            <person name="Schell M."/>
            <person name="Denny T.P."/>
            <person name="Greenberg J.T."/>
            <person name="Duan Y.P."/>
            <person name="Flores-Cruz Z."/>
            <person name="Huang Q."/>
            <person name="Clifford J.M."/>
            <person name="Presting G."/>
            <person name="Gonzalez E.T."/>
            <person name="Reddy J."/>
            <person name="Elphinstone J."/>
            <person name="Swanson J."/>
            <person name="Yao J."/>
            <person name="Mulholland V."/>
            <person name="Liu L."/>
            <person name="Farmerie W."/>
            <person name="Patnaikuni M."/>
            <person name="Balogh B."/>
            <person name="Norman D."/>
            <person name="Alvarez A."/>
            <person name="Castillo J.A."/>
            <person name="Jones J."/>
            <person name="Saddler G."/>
            <person name="Walunas T."/>
            <person name="Zhukov A."/>
            <person name="Mikhailova N."/>
        </authorList>
    </citation>
    <scope>NUCLEOTIDE SEQUENCE [LARGE SCALE GENOMIC DNA]</scope>
    <source>
        <strain evidence="5 6">UW551</strain>
    </source>
</reference>
<evidence type="ECO:0000256" key="1">
    <source>
        <dbReference type="ARBA" id="ARBA00023015"/>
    </source>
</evidence>
<dbReference type="PANTHER" id="PTHR44688:SF16">
    <property type="entry name" value="DNA-BINDING TRANSCRIPTIONAL ACTIVATOR DEVR_DOSR"/>
    <property type="match status" value="1"/>
</dbReference>
<sequence length="440" mass="48963">MRRARIETGCPSPVIMHTACMPPRHAWSRAWHRACVNPGPFSKAPCPCHRPCPDHPADRWGFARRHAVTRVPWPLGLTCVRARVGIGTPFAGGGIAHPGCTVTSMTLSLADLRTLLDLTGCLHEASPHSLIERPEITQKLSALLGVDVISHIVWKDHGRTPVQTTTWGRAPDMNAEYQQHFHGVDPISPLLRSRPDALLVEGLINRKALQRTEYFTDFLTRYKIYPGMSMYLEDTGGILLDYRLGTSDPKQIFGERELLILDLLRPHLINAQRLRSALNAHRNPTDPQADCPCFMLDPAKPPQPNRKARALMAGLDEGEREAVHRLLSQVAAHGPSQGLEWCGFNLCVERCLDADGRFLYKAYLQAHTVGSGAWFQQQFDVTRREGEVCHLLLKGLSDKQIALALGISYWTVRAHVGRILEKLGIESRSAIGTLVLGADR</sequence>
<evidence type="ECO:0000256" key="3">
    <source>
        <dbReference type="ARBA" id="ARBA00023163"/>
    </source>
</evidence>
<evidence type="ECO:0000256" key="2">
    <source>
        <dbReference type="ARBA" id="ARBA00023125"/>
    </source>
</evidence>
<comment type="caution">
    <text evidence="5">The sequence shown here is derived from an EMBL/GenBank/DDBJ whole genome shotgun (WGS) entry which is preliminary data.</text>
</comment>
<keyword evidence="2" id="KW-0238">DNA-binding</keyword>
<dbReference type="InterPro" id="IPR000792">
    <property type="entry name" value="Tscrpt_reg_LuxR_C"/>
</dbReference>
<dbReference type="AlphaFoldDB" id="A0AB33V888"/>
<keyword evidence="1" id="KW-0805">Transcription regulation</keyword>
<dbReference type="EMBL" id="AAKL01000068">
    <property type="protein sequence ID" value="EAP71048.1"/>
    <property type="molecule type" value="Genomic_DNA"/>
</dbReference>
<dbReference type="CDD" id="cd06170">
    <property type="entry name" value="LuxR_C_like"/>
    <property type="match status" value="1"/>
</dbReference>
<dbReference type="InterPro" id="IPR036388">
    <property type="entry name" value="WH-like_DNA-bd_sf"/>
</dbReference>